<dbReference type="SMART" id="SM00487">
    <property type="entry name" value="DEXDc"/>
    <property type="match status" value="1"/>
</dbReference>
<keyword evidence="8" id="KW-0067">ATP-binding</keyword>
<keyword evidence="5" id="KW-0547">Nucleotide-binding</keyword>
<dbReference type="Proteomes" id="UP000029074">
    <property type="component" value="Unassembled WGS sequence"/>
</dbReference>
<dbReference type="GO" id="GO:0046872">
    <property type="term" value="F:metal ion binding"/>
    <property type="evidence" value="ECO:0007669"/>
    <property type="project" value="UniProtKB-KW"/>
</dbReference>
<evidence type="ECO:0000259" key="12">
    <source>
        <dbReference type="PROSITE" id="PS51643"/>
    </source>
</evidence>
<dbReference type="Pfam" id="PF22590">
    <property type="entry name" value="Cas3-like_C_2"/>
    <property type="match status" value="1"/>
</dbReference>
<evidence type="ECO:0000259" key="11">
    <source>
        <dbReference type="PROSITE" id="PS51192"/>
    </source>
</evidence>
<evidence type="ECO:0000256" key="1">
    <source>
        <dbReference type="ARBA" id="ARBA00006847"/>
    </source>
</evidence>
<dbReference type="GO" id="GO:0003724">
    <property type="term" value="F:RNA helicase activity"/>
    <property type="evidence" value="ECO:0007669"/>
    <property type="project" value="TreeGrafter"/>
</dbReference>
<evidence type="ECO:0000313" key="16">
    <source>
        <dbReference type="Proteomes" id="UP000029074"/>
    </source>
</evidence>
<keyword evidence="7" id="KW-0347">Helicase</keyword>
<dbReference type="STRING" id="561180.BIFGAL_03135"/>
<dbReference type="Pfam" id="PF18019">
    <property type="entry name" value="Cas3_HD"/>
    <property type="match status" value="1"/>
</dbReference>
<keyword evidence="4" id="KW-0479">Metal-binding</keyword>
<name>D1NTH7_9BIFI</name>
<keyword evidence="16" id="KW-1185">Reference proteome</keyword>
<dbReference type="PANTHER" id="PTHR47963:SF9">
    <property type="entry name" value="CRISPR-ASSOCIATED ENDONUCLEASE_HELICASE CAS3"/>
    <property type="match status" value="1"/>
</dbReference>
<keyword evidence="9" id="KW-0051">Antiviral defense</keyword>
<comment type="similarity">
    <text evidence="2">In the central section; belongs to the CRISPR-associated helicase Cas3 family.</text>
</comment>
<dbReference type="InterPro" id="IPR041372">
    <property type="entry name" value="Cas3_C"/>
</dbReference>
<dbReference type="GO" id="GO:0016787">
    <property type="term" value="F:hydrolase activity"/>
    <property type="evidence" value="ECO:0007669"/>
    <property type="project" value="UniProtKB-KW"/>
</dbReference>
<dbReference type="AlphaFoldDB" id="D1NTH7"/>
<dbReference type="GO" id="GO:0003723">
    <property type="term" value="F:RNA binding"/>
    <property type="evidence" value="ECO:0007669"/>
    <property type="project" value="TreeGrafter"/>
</dbReference>
<dbReference type="InterPro" id="IPR027417">
    <property type="entry name" value="P-loop_NTPase"/>
</dbReference>
<sequence>MVEPFKKLQGSIDLSEAARSIWGKTDRQTGEQWSPLYVHMHDAGFVADRLWYQWLPEHTKRTITRNFNNDYDLARKVVIFLAAVHDIGKATPIFQNRSIHISGDVDGVKSMAWKPEQAGLPFSPYLEGVEPYHTIAGELILERYLTDTYGFTQRGARSYASVVGGHHGRPAETGKLRDAYKRNAEMGSSDAYSLWQEVQRELIAFAIQISGLTDADMQRLRTLELGSHVALIITGMVIMADWIASNSDAGMFPLFPARASAEKSAPSEFRELRERGERGWSTAKLTPAWQASALEDLDNAQAVQHWFQQRFNMPQQAQMRPMQKKVVELCNAVEQPGIMIVEAPMGEGKTEAALMAAEILAAKTQAGGVCVALPTMATTDPMFTRVHSWLDALPSDTDKSVWLSHGKATRNREFRGLIAQSKSMASVYDETAPRKSNTMVADWLWGRKKGPLANFLICTVDHVLMGALQMKHVALRDLALANKIVVVDECHAYDRYMQQYLECVLTWLGGLQVPVVLLSATLPPALREAYLDAYMRGRKAEHAWEYQMNHAQLRTGSIRGRKKRQHPPESMGGSETEETDSRIAYPLISYTDGMHIHHAAVAPSGRSQTVRFNAMGDDIEELCALLQDKLREGGCAAVVCDTVGRAQKVYEALQDQYAADEVMLLHARFTDDDRRSKEEQLLHMLGNAATLENGKRPHCLIVVGTQVLEQSLDIDVDLMISDIAPVDLIMQRVGRMHRHERSQRPPRVAIPECYVRGVTSWQTPTFDNGVSHVYEKASLMEALTVLDITDEQACSEQLLPEDIAVVVREAYGADACERIPEQWHASYEKAVQVRDEHDESKQKRATDYCLKQLDTMLASKETLVDFFGRAGLLDRQGEERGMQAVRDAQESLEVMLLVQDEDGVLHVLDEDGGLGPVVPADTIPNSRIVDAMLGQMIRLPLSLTHPKNDGDCIEAIIEDLERTGGHYAMAWQESPMLEGVLPLILQPAGGLDMYEGIVLGERLQYGSETGLKHIRNPQS</sequence>
<dbReference type="InterPro" id="IPR038257">
    <property type="entry name" value="CRISPR-assoc_Cas3_HD_sf"/>
</dbReference>
<evidence type="ECO:0000313" key="14">
    <source>
        <dbReference type="EMBL" id="KFI57661.1"/>
    </source>
</evidence>
<reference evidence="13 15" key="1">
    <citation type="submission" date="2009-11" db="EMBL/GenBank/DDBJ databases">
        <authorList>
            <person name="Weinstock G."/>
            <person name="Sodergren E."/>
            <person name="Clifton S."/>
            <person name="Fulton L."/>
            <person name="Fulton B."/>
            <person name="Courtney L."/>
            <person name="Fronick C."/>
            <person name="Harrison M."/>
            <person name="Strong C."/>
            <person name="Farmer C."/>
            <person name="Delahaunty K."/>
            <person name="Markovic C."/>
            <person name="Hall O."/>
            <person name="Minx P."/>
            <person name="Tomlinson C."/>
            <person name="Mitreva M."/>
            <person name="Nelson J."/>
            <person name="Hou S."/>
            <person name="Wollam A."/>
            <person name="Pepin K.H."/>
            <person name="Johnson M."/>
            <person name="Bhonagiri V."/>
            <person name="Nash W.E."/>
            <person name="Warren W."/>
            <person name="Chinwalla A."/>
            <person name="Mardis E.R."/>
            <person name="Wilson R.K."/>
        </authorList>
    </citation>
    <scope>NUCLEOTIDE SEQUENCE [LARGE SCALE GENOMIC DNA]</scope>
    <source>
        <strain evidence="13 15">DSM 20093</strain>
    </source>
</reference>
<dbReference type="NCBIfam" id="TIGR01587">
    <property type="entry name" value="cas3_core"/>
    <property type="match status" value="1"/>
</dbReference>
<dbReference type="PANTHER" id="PTHR47963">
    <property type="entry name" value="DEAD-BOX ATP-DEPENDENT RNA HELICASE 47, MITOCHONDRIAL"/>
    <property type="match status" value="1"/>
</dbReference>
<accession>D1NTH7</accession>
<dbReference type="eggNOG" id="COG1203">
    <property type="taxonomic scope" value="Bacteria"/>
</dbReference>
<feature type="domain" description="HD Cas3-type" evidence="12">
    <location>
        <begin position="29"/>
        <end position="243"/>
    </location>
</feature>
<dbReference type="Pfam" id="PF18395">
    <property type="entry name" value="Cas3_C"/>
    <property type="match status" value="1"/>
</dbReference>
<evidence type="ECO:0000313" key="15">
    <source>
        <dbReference type="Proteomes" id="UP000003656"/>
    </source>
</evidence>
<dbReference type="Proteomes" id="UP000003656">
    <property type="component" value="Unassembled WGS sequence"/>
</dbReference>
<feature type="region of interest" description="Disordered" evidence="10">
    <location>
        <begin position="557"/>
        <end position="578"/>
    </location>
</feature>
<evidence type="ECO:0000256" key="2">
    <source>
        <dbReference type="ARBA" id="ARBA00009046"/>
    </source>
</evidence>
<evidence type="ECO:0000313" key="13">
    <source>
        <dbReference type="EMBL" id="EFA23031.1"/>
    </source>
</evidence>
<dbReference type="SUPFAM" id="SSF52540">
    <property type="entry name" value="P-loop containing nucleoside triphosphate hydrolases"/>
    <property type="match status" value="1"/>
</dbReference>
<evidence type="ECO:0000256" key="5">
    <source>
        <dbReference type="ARBA" id="ARBA00022741"/>
    </source>
</evidence>
<dbReference type="InterPro" id="IPR011545">
    <property type="entry name" value="DEAD/DEAH_box_helicase_dom"/>
</dbReference>
<evidence type="ECO:0000256" key="9">
    <source>
        <dbReference type="ARBA" id="ARBA00023118"/>
    </source>
</evidence>
<keyword evidence="3" id="KW-0540">Nuclease</keyword>
<dbReference type="RefSeq" id="WP_006294568.1">
    <property type="nucleotide sequence ID" value="NZ_ABXB03000002.1"/>
</dbReference>
<protein>
    <submittedName>
        <fullName evidence="13 14">CRISPR-associated helicase Cas3</fullName>
    </submittedName>
</protein>
<dbReference type="EMBL" id="ABXB03000002">
    <property type="protein sequence ID" value="EFA23031.1"/>
    <property type="molecule type" value="Genomic_DNA"/>
</dbReference>
<dbReference type="InterPro" id="IPR054712">
    <property type="entry name" value="Cas3-like_dom"/>
</dbReference>
<dbReference type="EMBL" id="JGYW01000009">
    <property type="protein sequence ID" value="KFI57661.1"/>
    <property type="molecule type" value="Genomic_DNA"/>
</dbReference>
<dbReference type="GO" id="GO:0005524">
    <property type="term" value="F:ATP binding"/>
    <property type="evidence" value="ECO:0007669"/>
    <property type="project" value="UniProtKB-KW"/>
</dbReference>
<evidence type="ECO:0000256" key="10">
    <source>
        <dbReference type="SAM" id="MobiDB-lite"/>
    </source>
</evidence>
<comment type="caution">
    <text evidence="13">The sequence shown here is derived from an EMBL/GenBank/DDBJ whole genome shotgun (WGS) entry which is preliminary data.</text>
</comment>
<dbReference type="InterPro" id="IPR050547">
    <property type="entry name" value="DEAD_box_RNA_helicases"/>
</dbReference>
<dbReference type="GO" id="GO:0051607">
    <property type="term" value="P:defense response to virus"/>
    <property type="evidence" value="ECO:0007669"/>
    <property type="project" value="UniProtKB-KW"/>
</dbReference>
<gene>
    <name evidence="13" type="primary">cas3</name>
    <name evidence="14" type="ORF">BGLCM_1349</name>
    <name evidence="13" type="ORF">BIFGAL_03135</name>
</gene>
<dbReference type="Pfam" id="PF00270">
    <property type="entry name" value="DEAD"/>
    <property type="match status" value="1"/>
</dbReference>
<comment type="similarity">
    <text evidence="1">In the N-terminal section; belongs to the CRISPR-associated nuclease Cas3-HD family.</text>
</comment>
<evidence type="ECO:0000256" key="4">
    <source>
        <dbReference type="ARBA" id="ARBA00022723"/>
    </source>
</evidence>
<dbReference type="InterPro" id="IPR006483">
    <property type="entry name" value="CRISPR-assoc_Cas3_HD"/>
</dbReference>
<dbReference type="CDD" id="cd09641">
    <property type="entry name" value="Cas3''_I"/>
    <property type="match status" value="1"/>
</dbReference>
<dbReference type="PROSITE" id="PS51643">
    <property type="entry name" value="HD_CAS3"/>
    <property type="match status" value="1"/>
</dbReference>
<dbReference type="InterPro" id="IPR014001">
    <property type="entry name" value="Helicase_ATP-bd"/>
</dbReference>
<evidence type="ECO:0000256" key="6">
    <source>
        <dbReference type="ARBA" id="ARBA00022801"/>
    </source>
</evidence>
<dbReference type="Gene3D" id="1.10.3210.30">
    <property type="match status" value="1"/>
</dbReference>
<dbReference type="OrthoDB" id="9810236at2"/>
<reference evidence="14 16" key="2">
    <citation type="submission" date="2014-03" db="EMBL/GenBank/DDBJ databases">
        <title>Genomics of Bifidobacteria.</title>
        <authorList>
            <person name="Ventura M."/>
            <person name="Milani C."/>
            <person name="Lugli G.A."/>
        </authorList>
    </citation>
    <scope>NUCLEOTIDE SEQUENCE [LARGE SCALE GENOMIC DNA]</scope>
    <source>
        <strain evidence="14 16">LMG 11596</strain>
    </source>
</reference>
<organism evidence="13 15">
    <name type="scientific">Bifidobacterium gallicum DSM 20093 = LMG 11596</name>
    <dbReference type="NCBI Taxonomy" id="561180"/>
    <lineage>
        <taxon>Bacteria</taxon>
        <taxon>Bacillati</taxon>
        <taxon>Actinomycetota</taxon>
        <taxon>Actinomycetes</taxon>
        <taxon>Bifidobacteriales</taxon>
        <taxon>Bifidobacteriaceae</taxon>
        <taxon>Bifidobacterium</taxon>
    </lineage>
</organism>
<keyword evidence="6" id="KW-0378">Hydrolase</keyword>
<dbReference type="Gene3D" id="3.40.50.300">
    <property type="entry name" value="P-loop containing nucleotide triphosphate hydrolases"/>
    <property type="match status" value="2"/>
</dbReference>
<dbReference type="NCBIfam" id="TIGR01596">
    <property type="entry name" value="cas3_HD"/>
    <property type="match status" value="1"/>
</dbReference>
<evidence type="ECO:0000256" key="8">
    <source>
        <dbReference type="ARBA" id="ARBA00022840"/>
    </source>
</evidence>
<feature type="domain" description="Helicase ATP-binding" evidence="11">
    <location>
        <begin position="330"/>
        <end position="540"/>
    </location>
</feature>
<evidence type="ECO:0000256" key="3">
    <source>
        <dbReference type="ARBA" id="ARBA00022722"/>
    </source>
</evidence>
<evidence type="ECO:0000256" key="7">
    <source>
        <dbReference type="ARBA" id="ARBA00022806"/>
    </source>
</evidence>
<dbReference type="PROSITE" id="PS51192">
    <property type="entry name" value="HELICASE_ATP_BIND_1"/>
    <property type="match status" value="1"/>
</dbReference>
<dbReference type="InterPro" id="IPR006474">
    <property type="entry name" value="Helicase_Cas3_CRISPR-ass_core"/>
</dbReference>
<proteinExistence type="inferred from homology"/>
<dbReference type="GO" id="GO:0004518">
    <property type="term" value="F:nuclease activity"/>
    <property type="evidence" value="ECO:0007669"/>
    <property type="project" value="UniProtKB-KW"/>
</dbReference>